<protein>
    <recommendedName>
        <fullName evidence="4">Integral membrane protein</fullName>
    </recommendedName>
</protein>
<keyword evidence="1" id="KW-0472">Membrane</keyword>
<sequence>MSDRTDIIHATEDDGCLRWVMAVPLGILNLLAAGLCYSAWTIRPSGVWDRDAHGAITLLCFLTIAVSVITLVITVAPPTVRRAMGPWWLAPPLILGAVAATRWVLGG</sequence>
<keyword evidence="1" id="KW-0812">Transmembrane</keyword>
<dbReference type="RefSeq" id="WP_205086424.1">
    <property type="nucleotide sequence ID" value="NZ_JAFEUF010000302.1"/>
</dbReference>
<gene>
    <name evidence="2" type="ORF">JS521_32070</name>
</gene>
<evidence type="ECO:0008006" key="4">
    <source>
        <dbReference type="Google" id="ProtNLM"/>
    </source>
</evidence>
<feature type="transmembrane region" description="Helical" evidence="1">
    <location>
        <begin position="52"/>
        <end position="75"/>
    </location>
</feature>
<keyword evidence="1" id="KW-1133">Transmembrane helix</keyword>
<evidence type="ECO:0000313" key="3">
    <source>
        <dbReference type="Proteomes" id="UP000712045"/>
    </source>
</evidence>
<evidence type="ECO:0000313" key="2">
    <source>
        <dbReference type="EMBL" id="MBM7058331.1"/>
    </source>
</evidence>
<accession>A0ABS2I556</accession>
<reference evidence="2 3" key="1">
    <citation type="submission" date="2021-02" db="EMBL/GenBank/DDBJ databases">
        <title>Genome Streptomyces sp. RHZ10.</title>
        <authorList>
            <person name="Besaury L."/>
        </authorList>
    </citation>
    <scope>NUCLEOTIDE SEQUENCE [LARGE SCALE GENOMIC DNA]</scope>
    <source>
        <strain evidence="2 3">RHZ10</strain>
    </source>
</reference>
<dbReference type="Proteomes" id="UP000712045">
    <property type="component" value="Unassembled WGS sequence"/>
</dbReference>
<name>A0ABS2I556_9ACTN</name>
<comment type="caution">
    <text evidence="2">The sequence shown here is derived from an EMBL/GenBank/DDBJ whole genome shotgun (WGS) entry which is preliminary data.</text>
</comment>
<evidence type="ECO:0000256" key="1">
    <source>
        <dbReference type="SAM" id="Phobius"/>
    </source>
</evidence>
<organism evidence="2 3">
    <name type="scientific">Streptomyces durocortorensis</name>
    <dbReference type="NCBI Taxonomy" id="2811104"/>
    <lineage>
        <taxon>Bacteria</taxon>
        <taxon>Bacillati</taxon>
        <taxon>Actinomycetota</taxon>
        <taxon>Actinomycetes</taxon>
        <taxon>Kitasatosporales</taxon>
        <taxon>Streptomycetaceae</taxon>
        <taxon>Streptomyces</taxon>
    </lineage>
</organism>
<feature type="transmembrane region" description="Helical" evidence="1">
    <location>
        <begin position="87"/>
        <end position="105"/>
    </location>
</feature>
<proteinExistence type="predicted"/>
<feature type="transmembrane region" description="Helical" evidence="1">
    <location>
        <begin position="19"/>
        <end position="40"/>
    </location>
</feature>
<dbReference type="EMBL" id="JAFEUF010000302">
    <property type="protein sequence ID" value="MBM7058331.1"/>
    <property type="molecule type" value="Genomic_DNA"/>
</dbReference>
<keyword evidence="3" id="KW-1185">Reference proteome</keyword>